<dbReference type="SMART" id="SM00254">
    <property type="entry name" value="ShKT"/>
    <property type="match status" value="2"/>
</dbReference>
<keyword evidence="1" id="KW-1015">Disulfide bond</keyword>
<dbReference type="Proteomes" id="UP000007875">
    <property type="component" value="Unassembled WGS sequence"/>
</dbReference>
<dbReference type="PROSITE" id="PS51670">
    <property type="entry name" value="SHKT"/>
    <property type="match status" value="1"/>
</dbReference>
<evidence type="ECO:0000259" key="2">
    <source>
        <dbReference type="PROSITE" id="PS51670"/>
    </source>
</evidence>
<keyword evidence="4" id="KW-1185">Reference proteome</keyword>
<evidence type="ECO:0000313" key="4">
    <source>
        <dbReference type="Proteomes" id="UP000007875"/>
    </source>
</evidence>
<reference evidence="3" key="3">
    <citation type="submission" date="2025-09" db="UniProtKB">
        <authorList>
            <consortium name="Ensembl"/>
        </authorList>
    </citation>
    <scope>IDENTIFICATION</scope>
</reference>
<dbReference type="HOGENOM" id="CLU_131852_0_0_1"/>
<proteinExistence type="predicted"/>
<name>H2Z4V1_CIOSA</name>
<evidence type="ECO:0000313" key="3">
    <source>
        <dbReference type="Ensembl" id="ENSCSAVP00000012613.1"/>
    </source>
</evidence>
<reference evidence="3" key="2">
    <citation type="submission" date="2025-08" db="UniProtKB">
        <authorList>
            <consortium name="Ensembl"/>
        </authorList>
    </citation>
    <scope>IDENTIFICATION</scope>
</reference>
<feature type="disulfide bond" evidence="1">
    <location>
        <begin position="56"/>
        <end position="90"/>
    </location>
</feature>
<dbReference type="Pfam" id="PF01549">
    <property type="entry name" value="ShK"/>
    <property type="match status" value="2"/>
</dbReference>
<dbReference type="InterPro" id="IPR003582">
    <property type="entry name" value="ShKT_dom"/>
</dbReference>
<dbReference type="InParanoid" id="H2Z4V1"/>
<dbReference type="GeneTree" id="ENSGT00510000054672"/>
<dbReference type="OMA" id="YIRNLCP"/>
<comment type="caution">
    <text evidence="1">Lacks conserved residue(s) required for the propagation of feature annotation.</text>
</comment>
<feature type="domain" description="ShKT" evidence="2">
    <location>
        <begin position="56"/>
        <end position="90"/>
    </location>
</feature>
<dbReference type="Ensembl" id="ENSCSAVT00000012757.1">
    <property type="protein sequence ID" value="ENSCSAVP00000012613.1"/>
    <property type="gene ID" value="ENSCSAVG00000007403.1"/>
</dbReference>
<protein>
    <recommendedName>
        <fullName evidence="2">ShKT domain-containing protein</fullName>
    </recommendedName>
</protein>
<sequence length="164" mass="17371">TPKQAATNSQTLALAASVLNGLGATGANSGISQIGLPTNLGSLSGAFPTSNCKTTCEDKSPICDRFKSQCLSVVGLFYIRNLCPFTCGACTQCPVSFMPCSPDCADNTGCILMAKDCRHSQRGWLVRRSCPQTCGKCRPCMEPPVTQVQAKSCSNNCKDERTDC</sequence>
<reference evidence="4" key="1">
    <citation type="submission" date="2003-08" db="EMBL/GenBank/DDBJ databases">
        <authorList>
            <person name="Birren B."/>
            <person name="Nusbaum C."/>
            <person name="Abebe A."/>
            <person name="Abouelleil A."/>
            <person name="Adekoya E."/>
            <person name="Ait-zahra M."/>
            <person name="Allen N."/>
            <person name="Allen T."/>
            <person name="An P."/>
            <person name="Anderson M."/>
            <person name="Anderson S."/>
            <person name="Arachchi H."/>
            <person name="Armbruster J."/>
            <person name="Bachantsang P."/>
            <person name="Baldwin J."/>
            <person name="Barry A."/>
            <person name="Bayul T."/>
            <person name="Blitshsteyn B."/>
            <person name="Bloom T."/>
            <person name="Blye J."/>
            <person name="Boguslavskiy L."/>
            <person name="Borowsky M."/>
            <person name="Boukhgalter B."/>
            <person name="Brunache A."/>
            <person name="Butler J."/>
            <person name="Calixte N."/>
            <person name="Calvo S."/>
            <person name="Camarata J."/>
            <person name="Campo K."/>
            <person name="Chang J."/>
            <person name="Cheshatsang Y."/>
            <person name="Citroen M."/>
            <person name="Collymore A."/>
            <person name="Considine T."/>
            <person name="Cook A."/>
            <person name="Cooke P."/>
            <person name="Corum B."/>
            <person name="Cuomo C."/>
            <person name="David R."/>
            <person name="Dawoe T."/>
            <person name="Degray S."/>
            <person name="Dodge S."/>
            <person name="Dooley K."/>
            <person name="Dorje P."/>
            <person name="Dorjee K."/>
            <person name="Dorris L."/>
            <person name="Duffey N."/>
            <person name="Dupes A."/>
            <person name="Elkins T."/>
            <person name="Engels R."/>
            <person name="Erickson J."/>
            <person name="Farina A."/>
            <person name="Faro S."/>
            <person name="Ferreira P."/>
            <person name="Fischer H."/>
            <person name="Fitzgerald M."/>
            <person name="Foley K."/>
            <person name="Gage D."/>
            <person name="Galagan J."/>
            <person name="Gearin G."/>
            <person name="Gnerre S."/>
            <person name="Gnirke A."/>
            <person name="Goyette A."/>
            <person name="Graham J."/>
            <person name="Grandbois E."/>
            <person name="Gyaltsen K."/>
            <person name="Hafez N."/>
            <person name="Hagopian D."/>
            <person name="Hagos B."/>
            <person name="Hall J."/>
            <person name="Hatcher B."/>
            <person name="Heller A."/>
            <person name="Higgins H."/>
            <person name="Honan T."/>
            <person name="Horn A."/>
            <person name="Houde N."/>
            <person name="Hughes L."/>
            <person name="Hulme W."/>
            <person name="Husby E."/>
            <person name="Iliev I."/>
            <person name="Jaffe D."/>
            <person name="Jones C."/>
            <person name="Kamal M."/>
            <person name="Kamat A."/>
            <person name="Kamvysselis M."/>
            <person name="Karlsson E."/>
            <person name="Kells C."/>
            <person name="Kieu A."/>
            <person name="Kisner P."/>
            <person name="Kodira C."/>
            <person name="Kulbokas E."/>
            <person name="Labutti K."/>
            <person name="Lama D."/>
            <person name="Landers T."/>
            <person name="Leger J."/>
            <person name="Levine S."/>
            <person name="Lewis D."/>
            <person name="Lewis T."/>
            <person name="Lindblad-toh K."/>
            <person name="Liu X."/>
            <person name="Lokyitsang T."/>
            <person name="Lokyitsang Y."/>
            <person name="Lucien O."/>
            <person name="Lui A."/>
            <person name="Ma L.J."/>
            <person name="Mabbitt R."/>
            <person name="Macdonald J."/>
            <person name="Maclean C."/>
            <person name="Major J."/>
            <person name="Manning J."/>
            <person name="Marabella R."/>
            <person name="Maru K."/>
            <person name="Matthews C."/>
            <person name="Mauceli E."/>
            <person name="Mccarthy M."/>
            <person name="Mcdonough S."/>
            <person name="Mcghee T."/>
            <person name="Meldrim J."/>
            <person name="Meneus L."/>
            <person name="Mesirov J."/>
            <person name="Mihalev A."/>
            <person name="Mihova T."/>
            <person name="Mikkelsen T."/>
            <person name="Mlenga V."/>
            <person name="Moru K."/>
            <person name="Mozes J."/>
            <person name="Mulrain L."/>
            <person name="Munson G."/>
            <person name="Naylor J."/>
            <person name="Newes C."/>
            <person name="Nguyen C."/>
            <person name="Nguyen N."/>
            <person name="Nguyen T."/>
            <person name="Nicol R."/>
            <person name="Nielsen C."/>
            <person name="Nizzari M."/>
            <person name="Norbu C."/>
            <person name="Norbu N."/>
            <person name="O'donnell P."/>
            <person name="Okoawo O."/>
            <person name="O'leary S."/>
            <person name="Omotosho B."/>
            <person name="O'neill K."/>
            <person name="Osman S."/>
            <person name="Parker S."/>
            <person name="Perrin D."/>
            <person name="Phunkhang P."/>
            <person name="Piqani B."/>
            <person name="Purcell S."/>
            <person name="Rachupka T."/>
            <person name="Ramasamy U."/>
            <person name="Rameau R."/>
            <person name="Ray V."/>
            <person name="Raymond C."/>
            <person name="Retta R."/>
            <person name="Richardson S."/>
            <person name="Rise C."/>
            <person name="Rodriguez J."/>
            <person name="Rogers J."/>
            <person name="Rogov P."/>
            <person name="Rutman M."/>
            <person name="Schupbach R."/>
            <person name="Seaman C."/>
            <person name="Settipalli S."/>
            <person name="Sharpe T."/>
            <person name="Sheridan J."/>
            <person name="Sherpa N."/>
            <person name="Shi J."/>
            <person name="Smirnov S."/>
            <person name="Smith C."/>
            <person name="Sougnez C."/>
            <person name="Spencer B."/>
            <person name="Stalker J."/>
            <person name="Stange-thomann N."/>
            <person name="Stavropoulos S."/>
            <person name="Stetson K."/>
            <person name="Stone C."/>
            <person name="Stone S."/>
            <person name="Stubbs M."/>
            <person name="Talamas J."/>
            <person name="Tchuinga P."/>
            <person name="Tenzing P."/>
            <person name="Tesfaye S."/>
            <person name="Theodore J."/>
            <person name="Thoulutsang Y."/>
            <person name="Topham K."/>
            <person name="Towey S."/>
            <person name="Tsamla T."/>
            <person name="Tsomo N."/>
            <person name="Vallee D."/>
            <person name="Vassiliev H."/>
            <person name="Venkataraman V."/>
            <person name="Vinson J."/>
            <person name="Vo A."/>
            <person name="Wade C."/>
            <person name="Wang S."/>
            <person name="Wangchuk T."/>
            <person name="Wangdi T."/>
            <person name="Whittaker C."/>
            <person name="Wilkinson J."/>
            <person name="Wu Y."/>
            <person name="Wyman D."/>
            <person name="Yadav S."/>
            <person name="Yang S."/>
            <person name="Yang X."/>
            <person name="Yeager S."/>
            <person name="Yee E."/>
            <person name="Young G."/>
            <person name="Zainoun J."/>
            <person name="Zembeck L."/>
            <person name="Zimmer A."/>
            <person name="Zody M."/>
            <person name="Lander E."/>
        </authorList>
    </citation>
    <scope>NUCLEOTIDE SEQUENCE [LARGE SCALE GENOMIC DNA]</scope>
</reference>
<accession>H2Z4V1</accession>
<evidence type="ECO:0000256" key="1">
    <source>
        <dbReference type="PROSITE-ProRule" id="PRU01005"/>
    </source>
</evidence>
<organism evidence="3 4">
    <name type="scientific">Ciona savignyi</name>
    <name type="common">Pacific transparent sea squirt</name>
    <dbReference type="NCBI Taxonomy" id="51511"/>
    <lineage>
        <taxon>Eukaryota</taxon>
        <taxon>Metazoa</taxon>
        <taxon>Chordata</taxon>
        <taxon>Tunicata</taxon>
        <taxon>Ascidiacea</taxon>
        <taxon>Phlebobranchia</taxon>
        <taxon>Cionidae</taxon>
        <taxon>Ciona</taxon>
    </lineage>
</organism>
<dbReference type="AlphaFoldDB" id="H2Z4V1"/>